<protein>
    <submittedName>
        <fullName evidence="2">Uncharacterized protein</fullName>
    </submittedName>
</protein>
<keyword evidence="3" id="KW-1185">Reference proteome</keyword>
<organism evidence="2 3">
    <name type="scientific">Dictyobacter halimunensis</name>
    <dbReference type="NCBI Taxonomy" id="3026934"/>
    <lineage>
        <taxon>Bacteria</taxon>
        <taxon>Bacillati</taxon>
        <taxon>Chloroflexota</taxon>
        <taxon>Ktedonobacteria</taxon>
        <taxon>Ktedonobacterales</taxon>
        <taxon>Dictyobacteraceae</taxon>
        <taxon>Dictyobacter</taxon>
    </lineage>
</organism>
<dbReference type="EMBL" id="BSRI01000002">
    <property type="protein sequence ID" value="GLV60747.1"/>
    <property type="molecule type" value="Genomic_DNA"/>
</dbReference>
<sequence>MRIVRQGEIGRKARTYERGCKRACWGHESSGEPKLGQAQHLQGVWGLCPQRLSSPRRPQGGIRGSRGTAPENLYL</sequence>
<evidence type="ECO:0000313" key="2">
    <source>
        <dbReference type="EMBL" id="GLV60747.1"/>
    </source>
</evidence>
<reference evidence="2 3" key="1">
    <citation type="submission" date="2023-02" db="EMBL/GenBank/DDBJ databases">
        <title>Dictyobacter halimunensis sp. nov., a new member of the class Ktedonobacteria from forest soil in a geothermal area.</title>
        <authorList>
            <person name="Rachmania M.K."/>
            <person name="Ningsih F."/>
            <person name="Sakai Y."/>
            <person name="Yabe S."/>
            <person name="Yokota A."/>
            <person name="Sjamsuridzal W."/>
        </authorList>
    </citation>
    <scope>NUCLEOTIDE SEQUENCE [LARGE SCALE GENOMIC DNA]</scope>
    <source>
        <strain evidence="2 3">S3.2.2.5</strain>
    </source>
</reference>
<evidence type="ECO:0000313" key="3">
    <source>
        <dbReference type="Proteomes" id="UP001344906"/>
    </source>
</evidence>
<evidence type="ECO:0000256" key="1">
    <source>
        <dbReference type="SAM" id="MobiDB-lite"/>
    </source>
</evidence>
<dbReference type="Proteomes" id="UP001344906">
    <property type="component" value="Unassembled WGS sequence"/>
</dbReference>
<gene>
    <name evidence="2" type="ORF">KDH_75660</name>
</gene>
<feature type="region of interest" description="Disordered" evidence="1">
    <location>
        <begin position="49"/>
        <end position="75"/>
    </location>
</feature>
<proteinExistence type="predicted"/>
<name>A0ABQ6G634_9CHLR</name>
<accession>A0ABQ6G634</accession>
<comment type="caution">
    <text evidence="2">The sequence shown here is derived from an EMBL/GenBank/DDBJ whole genome shotgun (WGS) entry which is preliminary data.</text>
</comment>